<dbReference type="EMBL" id="JACFYF010000012">
    <property type="protein sequence ID" value="MBA5763855.1"/>
    <property type="molecule type" value="Genomic_DNA"/>
</dbReference>
<dbReference type="AlphaFoldDB" id="A0A7W2IUR4"/>
<keyword evidence="4" id="KW-0963">Cytoplasm</keyword>
<evidence type="ECO:0000256" key="10">
    <source>
        <dbReference type="ARBA" id="ARBA00026068"/>
    </source>
</evidence>
<comment type="function">
    <text evidence="9">Activator of cell division through the inhibition of FtsZ GTPase activity, therefore promoting FtsZ assembly into bundles of protofilaments necessary for the formation of the division Z ring. It is recruited early at mid-cell but it is not essential for cell division.</text>
</comment>
<evidence type="ECO:0000256" key="9">
    <source>
        <dbReference type="ARBA" id="ARBA00024910"/>
    </source>
</evidence>
<dbReference type="GO" id="GO:0005829">
    <property type="term" value="C:cytosol"/>
    <property type="evidence" value="ECO:0007669"/>
    <property type="project" value="TreeGrafter"/>
</dbReference>
<protein>
    <recommendedName>
        <fullName evidence="3">Cell division protein ZapA</fullName>
    </recommendedName>
    <alternativeName>
        <fullName evidence="11">Z ring-associated protein ZapA</fullName>
    </alternativeName>
</protein>
<dbReference type="InterPro" id="IPR042233">
    <property type="entry name" value="Cell_div_ZapA_N"/>
</dbReference>
<dbReference type="InterPro" id="IPR007838">
    <property type="entry name" value="Cell_div_ZapA-like"/>
</dbReference>
<accession>A0A7W2IUR4</accession>
<evidence type="ECO:0000256" key="5">
    <source>
        <dbReference type="ARBA" id="ARBA00022618"/>
    </source>
</evidence>
<keyword evidence="14" id="KW-1185">Reference proteome</keyword>
<evidence type="ECO:0000313" key="14">
    <source>
        <dbReference type="Proteomes" id="UP000571701"/>
    </source>
</evidence>
<keyword evidence="5 13" id="KW-0132">Cell division</keyword>
<dbReference type="GO" id="GO:0000921">
    <property type="term" value="P:septin ring assembly"/>
    <property type="evidence" value="ECO:0007669"/>
    <property type="project" value="TreeGrafter"/>
</dbReference>
<keyword evidence="6 12" id="KW-0175">Coiled coil</keyword>
<dbReference type="GO" id="GO:0032153">
    <property type="term" value="C:cell division site"/>
    <property type="evidence" value="ECO:0007669"/>
    <property type="project" value="TreeGrafter"/>
</dbReference>
<evidence type="ECO:0000256" key="6">
    <source>
        <dbReference type="ARBA" id="ARBA00023054"/>
    </source>
</evidence>
<comment type="subunit">
    <text evidence="10">Homodimer. Interacts with FtsZ.</text>
</comment>
<feature type="coiled-coil region" evidence="12">
    <location>
        <begin position="72"/>
        <end position="99"/>
    </location>
</feature>
<dbReference type="Proteomes" id="UP000571701">
    <property type="component" value="Unassembled WGS sequence"/>
</dbReference>
<evidence type="ECO:0000313" key="13">
    <source>
        <dbReference type="EMBL" id="MBA5763855.1"/>
    </source>
</evidence>
<evidence type="ECO:0000256" key="4">
    <source>
        <dbReference type="ARBA" id="ARBA00022490"/>
    </source>
</evidence>
<evidence type="ECO:0000256" key="1">
    <source>
        <dbReference type="ARBA" id="ARBA00004496"/>
    </source>
</evidence>
<comment type="similarity">
    <text evidence="2">Belongs to the ZapA family. Type 1 subfamily.</text>
</comment>
<dbReference type="SUPFAM" id="SSF102829">
    <property type="entry name" value="Cell division protein ZapA-like"/>
    <property type="match status" value="1"/>
</dbReference>
<comment type="subcellular location">
    <subcellularLocation>
        <location evidence="1">Cytoplasm</location>
    </subcellularLocation>
</comment>
<keyword evidence="7" id="KW-0717">Septation</keyword>
<evidence type="ECO:0000256" key="3">
    <source>
        <dbReference type="ARBA" id="ARBA00015195"/>
    </source>
</evidence>
<dbReference type="GO" id="GO:0030428">
    <property type="term" value="C:cell septum"/>
    <property type="evidence" value="ECO:0007669"/>
    <property type="project" value="TreeGrafter"/>
</dbReference>
<dbReference type="Pfam" id="PF05164">
    <property type="entry name" value="ZapA"/>
    <property type="match status" value="1"/>
</dbReference>
<comment type="caution">
    <text evidence="13">The sequence shown here is derived from an EMBL/GenBank/DDBJ whole genome shotgun (WGS) entry which is preliminary data.</text>
</comment>
<evidence type="ECO:0000256" key="7">
    <source>
        <dbReference type="ARBA" id="ARBA00023210"/>
    </source>
</evidence>
<evidence type="ECO:0000256" key="12">
    <source>
        <dbReference type="SAM" id="Coils"/>
    </source>
</evidence>
<evidence type="ECO:0000256" key="11">
    <source>
        <dbReference type="ARBA" id="ARBA00033158"/>
    </source>
</evidence>
<organism evidence="13 14">
    <name type="scientific">Vibrio marinisediminis</name>
    <dbReference type="NCBI Taxonomy" id="2758441"/>
    <lineage>
        <taxon>Bacteria</taxon>
        <taxon>Pseudomonadati</taxon>
        <taxon>Pseudomonadota</taxon>
        <taxon>Gammaproteobacteria</taxon>
        <taxon>Vibrionales</taxon>
        <taxon>Vibrionaceae</taxon>
        <taxon>Vibrio</taxon>
    </lineage>
</organism>
<dbReference type="GO" id="GO:0000917">
    <property type="term" value="P:division septum assembly"/>
    <property type="evidence" value="ECO:0007669"/>
    <property type="project" value="UniProtKB-KW"/>
</dbReference>
<keyword evidence="8" id="KW-0131">Cell cycle</keyword>
<dbReference type="Gene3D" id="3.30.160.880">
    <property type="entry name" value="Cell division protein ZapA protomer, N-terminal domain"/>
    <property type="match status" value="1"/>
</dbReference>
<gene>
    <name evidence="13" type="primary">zapA</name>
    <name evidence="13" type="ORF">H2O73_15945</name>
</gene>
<name>A0A7W2IUR4_9VIBR</name>
<dbReference type="InterPro" id="IPR036192">
    <property type="entry name" value="Cell_div_ZapA-like_sf"/>
</dbReference>
<evidence type="ECO:0000256" key="8">
    <source>
        <dbReference type="ARBA" id="ARBA00023306"/>
    </source>
</evidence>
<dbReference type="PANTHER" id="PTHR34981">
    <property type="entry name" value="CELL DIVISION PROTEIN ZAPA"/>
    <property type="match status" value="1"/>
</dbReference>
<reference evidence="13 14" key="1">
    <citation type="submission" date="2020-07" db="EMBL/GenBank/DDBJ databases">
        <title>Vibrio marinisediminis sp. nov., isolated from marine sediment.</title>
        <authorList>
            <person name="Ji X."/>
        </authorList>
    </citation>
    <scope>NUCLEOTIDE SEQUENCE [LARGE SCALE GENOMIC DNA]</scope>
    <source>
        <strain evidence="13 14">404</strain>
    </source>
</reference>
<dbReference type="PANTHER" id="PTHR34981:SF1">
    <property type="entry name" value="CELL DIVISION PROTEIN ZAPA"/>
    <property type="match status" value="1"/>
</dbReference>
<sequence length="109" mass="12052">MSSQAVEVEILGKLTRVNCPAGQEEALLQAAKRLNDRLKDMTDKTKVTNEVHLLTIAALNCCYDLEARDSSTQQQQELHEQLNERMEKLSASLDDALSKVQPGKPSALS</sequence>
<proteinExistence type="inferred from homology"/>
<evidence type="ECO:0000256" key="2">
    <source>
        <dbReference type="ARBA" id="ARBA00010074"/>
    </source>
</evidence>
<dbReference type="GO" id="GO:0043093">
    <property type="term" value="P:FtsZ-dependent cytokinesis"/>
    <property type="evidence" value="ECO:0007669"/>
    <property type="project" value="TreeGrafter"/>
</dbReference>
<dbReference type="RefSeq" id="WP_182109922.1">
    <property type="nucleotide sequence ID" value="NZ_JACFYF010000012.1"/>
</dbReference>